<organism evidence="2 3">
    <name type="scientific">Gossypium laxum</name>
    <dbReference type="NCBI Taxonomy" id="34288"/>
    <lineage>
        <taxon>Eukaryota</taxon>
        <taxon>Viridiplantae</taxon>
        <taxon>Streptophyta</taxon>
        <taxon>Embryophyta</taxon>
        <taxon>Tracheophyta</taxon>
        <taxon>Spermatophyta</taxon>
        <taxon>Magnoliopsida</taxon>
        <taxon>eudicotyledons</taxon>
        <taxon>Gunneridae</taxon>
        <taxon>Pentapetalae</taxon>
        <taxon>rosids</taxon>
        <taxon>malvids</taxon>
        <taxon>Malvales</taxon>
        <taxon>Malvaceae</taxon>
        <taxon>Malvoideae</taxon>
        <taxon>Gossypium</taxon>
    </lineage>
</organism>
<protein>
    <submittedName>
        <fullName evidence="2">Uncharacterized protein</fullName>
    </submittedName>
</protein>
<accession>A0A7J8ZUJ4</accession>
<reference evidence="2 3" key="1">
    <citation type="journal article" date="2019" name="Genome Biol. Evol.">
        <title>Insights into the evolution of the New World diploid cottons (Gossypium, subgenus Houzingenia) based on genome sequencing.</title>
        <authorList>
            <person name="Grover C.E."/>
            <person name="Arick M.A. 2nd"/>
            <person name="Thrash A."/>
            <person name="Conover J.L."/>
            <person name="Sanders W.S."/>
            <person name="Peterson D.G."/>
            <person name="Frelichowski J.E."/>
            <person name="Scheffler J.A."/>
            <person name="Scheffler B.E."/>
            <person name="Wendel J.F."/>
        </authorList>
    </citation>
    <scope>NUCLEOTIDE SEQUENCE [LARGE SCALE GENOMIC DNA]</scope>
    <source>
        <strain evidence="2">4</strain>
        <tissue evidence="2">Leaf</tissue>
    </source>
</reference>
<proteinExistence type="predicted"/>
<dbReference type="EMBL" id="JABEZV010000007">
    <property type="protein sequence ID" value="MBA0715350.1"/>
    <property type="molecule type" value="Genomic_DNA"/>
</dbReference>
<evidence type="ECO:0000313" key="2">
    <source>
        <dbReference type="EMBL" id="MBA0715350.1"/>
    </source>
</evidence>
<dbReference type="AlphaFoldDB" id="A0A7J8ZUJ4"/>
<keyword evidence="3" id="KW-1185">Reference proteome</keyword>
<comment type="caution">
    <text evidence="2">The sequence shown here is derived from an EMBL/GenBank/DDBJ whole genome shotgun (WGS) entry which is preliminary data.</text>
</comment>
<feature type="compositionally biased region" description="Basic and acidic residues" evidence="1">
    <location>
        <begin position="12"/>
        <end position="38"/>
    </location>
</feature>
<dbReference type="Proteomes" id="UP000593574">
    <property type="component" value="Unassembled WGS sequence"/>
</dbReference>
<evidence type="ECO:0000313" key="3">
    <source>
        <dbReference type="Proteomes" id="UP000593574"/>
    </source>
</evidence>
<gene>
    <name evidence="2" type="ORF">Golax_014253</name>
</gene>
<evidence type="ECO:0000256" key="1">
    <source>
        <dbReference type="SAM" id="MobiDB-lite"/>
    </source>
</evidence>
<sequence length="278" mass="31106">MTVVESMVKMGLGKDKLESSKSKEMGVYEGNHEEDNGNGKDSGGKAVRLGLSAMSAEAKEAENEKKLVKCFLCHGQHRLRKCPKKSAIGLDDGLDKVPKKLGSSARGVESKRSKRSKKKRVKYFWCRCPYELRNCLKQFKLVVVKEKTTSKLVESSKGLPPKEDVILASDLEEEVAMETLKLGPMRLNSRKTTEFAESSARLPQGRGSMRLISVDSSDELPPIGEMSCASDFVKVVMQTEKLTRVNVAYDMYQRVRRFELRGDESRGKSFEGRDNSIV</sequence>
<name>A0A7J8ZUJ4_9ROSI</name>
<feature type="non-terminal residue" evidence="2">
    <location>
        <position position="1"/>
    </location>
</feature>
<feature type="region of interest" description="Disordered" evidence="1">
    <location>
        <begin position="1"/>
        <end position="46"/>
    </location>
</feature>